<evidence type="ECO:0000256" key="2">
    <source>
        <dbReference type="ARBA" id="ARBA00010692"/>
    </source>
</evidence>
<dbReference type="InterPro" id="IPR003784">
    <property type="entry name" value="BioY"/>
</dbReference>
<reference evidence="10" key="1">
    <citation type="journal article" date="2024" name="Int. J. Syst. Evol. Microbiol.">
        <title>Turicibacter faecis sp. nov., isolated from faeces of heart failure mouse model.</title>
        <authorList>
            <person name="Imamura Y."/>
            <person name="Motooka D."/>
            <person name="Nakajima Y."/>
            <person name="Ito S."/>
            <person name="Kitakaze M."/>
            <person name="Iida T."/>
            <person name="Nakamura S."/>
        </authorList>
    </citation>
    <scope>NUCLEOTIDE SEQUENCE</scope>
    <source>
        <strain evidence="10">TC023</strain>
    </source>
</reference>
<proteinExistence type="inferred from homology"/>
<feature type="transmembrane region" description="Helical" evidence="9">
    <location>
        <begin position="151"/>
        <end position="171"/>
    </location>
</feature>
<gene>
    <name evidence="10" type="primary">bioY</name>
    <name evidence="10" type="ORF">T23_08480</name>
</gene>
<keyword evidence="6 9" id="KW-1133">Transmembrane helix</keyword>
<comment type="subcellular location">
    <subcellularLocation>
        <location evidence="1 8">Cell membrane</location>
        <topology evidence="1 8">Multi-pass membrane protein</topology>
    </subcellularLocation>
</comment>
<keyword evidence="11" id="KW-1185">Reference proteome</keyword>
<evidence type="ECO:0000256" key="7">
    <source>
        <dbReference type="ARBA" id="ARBA00023136"/>
    </source>
</evidence>
<organism evidence="10 11">
    <name type="scientific">Turicibacter faecis</name>
    <dbReference type="NCBI Taxonomy" id="2963365"/>
    <lineage>
        <taxon>Bacteria</taxon>
        <taxon>Bacillati</taxon>
        <taxon>Bacillota</taxon>
        <taxon>Erysipelotrichia</taxon>
        <taxon>Erysipelotrichales</taxon>
        <taxon>Turicibacteraceae</taxon>
        <taxon>Turicibacter</taxon>
    </lineage>
</organism>
<accession>A0ABN6ZHC4</accession>
<sequence length="190" mass="20921">MRKEMMKIREITSIALCLAMLCVSSYVSIPLPFMTTPITAQTIMINTIALWLTPAQAMTTMGAYLILGLIGFPVFAGGSSGISVFLRPTGGFLIAFFISVGVISGLKKRFPQKLGSNIFLTVGIGMPIVYFVGAFWMSILMEIDFVVAFQLSVYPFIVGDLLKCLIACRLVERLNGTMKQRSVFIKRKLV</sequence>
<feature type="transmembrane region" description="Helical" evidence="9">
    <location>
        <begin position="118"/>
        <end position="139"/>
    </location>
</feature>
<dbReference type="RefSeq" id="WP_161832066.1">
    <property type="nucleotide sequence ID" value="NZ_AP028127.1"/>
</dbReference>
<dbReference type="EMBL" id="AP028127">
    <property type="protein sequence ID" value="BEH90746.1"/>
    <property type="molecule type" value="Genomic_DNA"/>
</dbReference>
<dbReference type="PIRSF" id="PIRSF016661">
    <property type="entry name" value="BioY"/>
    <property type="match status" value="1"/>
</dbReference>
<feature type="transmembrane region" description="Helical" evidence="9">
    <location>
        <begin position="90"/>
        <end position="106"/>
    </location>
</feature>
<evidence type="ECO:0000313" key="10">
    <source>
        <dbReference type="EMBL" id="BEH90746.1"/>
    </source>
</evidence>
<evidence type="ECO:0000256" key="8">
    <source>
        <dbReference type="PIRNR" id="PIRNR016661"/>
    </source>
</evidence>
<dbReference type="Gene3D" id="1.10.1760.20">
    <property type="match status" value="1"/>
</dbReference>
<evidence type="ECO:0000256" key="5">
    <source>
        <dbReference type="ARBA" id="ARBA00022692"/>
    </source>
</evidence>
<evidence type="ECO:0000313" key="11">
    <source>
        <dbReference type="Proteomes" id="UP001432099"/>
    </source>
</evidence>
<evidence type="ECO:0000256" key="9">
    <source>
        <dbReference type="SAM" id="Phobius"/>
    </source>
</evidence>
<evidence type="ECO:0000256" key="6">
    <source>
        <dbReference type="ARBA" id="ARBA00022989"/>
    </source>
</evidence>
<keyword evidence="5 9" id="KW-0812">Transmembrane</keyword>
<dbReference type="PANTHER" id="PTHR34295:SF4">
    <property type="entry name" value="BIOTIN TRANSPORTER BIOY-RELATED"/>
    <property type="match status" value="1"/>
</dbReference>
<dbReference type="PANTHER" id="PTHR34295">
    <property type="entry name" value="BIOTIN TRANSPORTER BIOY"/>
    <property type="match status" value="1"/>
</dbReference>
<dbReference type="Pfam" id="PF02632">
    <property type="entry name" value="BioY"/>
    <property type="match status" value="1"/>
</dbReference>
<dbReference type="Proteomes" id="UP001432099">
    <property type="component" value="Chromosome"/>
</dbReference>
<keyword evidence="4 8" id="KW-1003">Cell membrane</keyword>
<evidence type="ECO:0000256" key="3">
    <source>
        <dbReference type="ARBA" id="ARBA00022448"/>
    </source>
</evidence>
<name>A0ABN6ZHC4_9FIRM</name>
<feature type="transmembrane region" description="Helical" evidence="9">
    <location>
        <begin position="35"/>
        <end position="52"/>
    </location>
</feature>
<protein>
    <recommendedName>
        <fullName evidence="8">Biotin transporter</fullName>
    </recommendedName>
</protein>
<evidence type="ECO:0000256" key="1">
    <source>
        <dbReference type="ARBA" id="ARBA00004651"/>
    </source>
</evidence>
<comment type="similarity">
    <text evidence="2 8">Belongs to the BioY family.</text>
</comment>
<keyword evidence="3 8" id="KW-0813">Transport</keyword>
<evidence type="ECO:0000256" key="4">
    <source>
        <dbReference type="ARBA" id="ARBA00022475"/>
    </source>
</evidence>
<keyword evidence="7 8" id="KW-0472">Membrane</keyword>
<feature type="transmembrane region" description="Helical" evidence="9">
    <location>
        <begin position="64"/>
        <end position="84"/>
    </location>
</feature>